<feature type="domain" description="Peptidase S1" evidence="2">
    <location>
        <begin position="104"/>
        <end position="357"/>
    </location>
</feature>
<dbReference type="PRINTS" id="PR00722">
    <property type="entry name" value="CHYMOTRYPSIN"/>
</dbReference>
<reference evidence="3" key="1">
    <citation type="journal article" date="2019" name="bioRxiv">
        <title>The Genome of the Zebra Mussel, Dreissena polymorpha: A Resource for Invasive Species Research.</title>
        <authorList>
            <person name="McCartney M.A."/>
            <person name="Auch B."/>
            <person name="Kono T."/>
            <person name="Mallez S."/>
            <person name="Zhang Y."/>
            <person name="Obille A."/>
            <person name="Becker A."/>
            <person name="Abrahante J.E."/>
            <person name="Garbe J."/>
            <person name="Badalamenti J.P."/>
            <person name="Herman A."/>
            <person name="Mangelson H."/>
            <person name="Liachko I."/>
            <person name="Sullivan S."/>
            <person name="Sone E.D."/>
            <person name="Koren S."/>
            <person name="Silverstein K.A.T."/>
            <person name="Beckman K.B."/>
            <person name="Gohl D.M."/>
        </authorList>
    </citation>
    <scope>NUCLEOTIDE SEQUENCE</scope>
    <source>
        <strain evidence="3">Duluth1</strain>
        <tissue evidence="3">Whole animal</tissue>
    </source>
</reference>
<evidence type="ECO:0000313" key="3">
    <source>
        <dbReference type="EMBL" id="KAH3825229.1"/>
    </source>
</evidence>
<dbReference type="InterPro" id="IPR043504">
    <property type="entry name" value="Peptidase_S1_PA_chymotrypsin"/>
</dbReference>
<gene>
    <name evidence="3" type="ORF">DPMN_127103</name>
</gene>
<proteinExistence type="predicted"/>
<dbReference type="PANTHER" id="PTHR24252:SF11">
    <property type="entry name" value="ATRIAL NATRIURETIC PEPTIDE-CONVERTING ENZYME ISOFORM X1"/>
    <property type="match status" value="1"/>
</dbReference>
<reference evidence="3" key="2">
    <citation type="submission" date="2020-11" db="EMBL/GenBank/DDBJ databases">
        <authorList>
            <person name="McCartney M.A."/>
            <person name="Auch B."/>
            <person name="Kono T."/>
            <person name="Mallez S."/>
            <person name="Becker A."/>
            <person name="Gohl D.M."/>
            <person name="Silverstein K.A.T."/>
            <person name="Koren S."/>
            <person name="Bechman K.B."/>
            <person name="Herman A."/>
            <person name="Abrahante J.E."/>
            <person name="Garbe J."/>
        </authorList>
    </citation>
    <scope>NUCLEOTIDE SEQUENCE</scope>
    <source>
        <strain evidence="3">Duluth1</strain>
        <tissue evidence="3">Whole animal</tissue>
    </source>
</reference>
<evidence type="ECO:0000313" key="4">
    <source>
        <dbReference type="Proteomes" id="UP000828390"/>
    </source>
</evidence>
<dbReference type="InterPro" id="IPR009003">
    <property type="entry name" value="Peptidase_S1_PA"/>
</dbReference>
<dbReference type="SMART" id="SM00020">
    <property type="entry name" value="Tryp_SPc"/>
    <property type="match status" value="1"/>
</dbReference>
<comment type="caution">
    <text evidence="3">The sequence shown here is derived from an EMBL/GenBank/DDBJ whole genome shotgun (WGS) entry which is preliminary data.</text>
</comment>
<sequence>MVKTLSTYQVLKHHYYFEIPNGESSLVLEGPGFPIRSQCIAVLSLWETGQAHADGHPRARNHLVAMETDEYQVTFEGCNVLAPHERIDSCGKTYIVKNDARKRIVGGSALHQGEWPWLVSVQLIELEKWGKPPHVCGASLISPQWLLTTAHCFISQVYPWIDDMLDTKNWRVVLGEHVQDREEGTEQKHTLDKIVTHPKYLLSSDDNVLYDIALLKLSRPAHMSEYVSTICMDPNYTAPDHSHCVTAGWGDLVFGAGEGVNIPHHASVQIVPNFVCAERHGVLPKDKPRMVSLICASSEGRDSCQGDSGGPLACFHDGHWIQVGVVNSGKACAGNPLFPGFYTRVNHFYDWIEDVINSN</sequence>
<dbReference type="AlphaFoldDB" id="A0A9D4JW81"/>
<dbReference type="SUPFAM" id="SSF50494">
    <property type="entry name" value="Trypsin-like serine proteases"/>
    <property type="match status" value="1"/>
</dbReference>
<dbReference type="InterPro" id="IPR001314">
    <property type="entry name" value="Peptidase_S1A"/>
</dbReference>
<accession>A0A9D4JW81</accession>
<dbReference type="GO" id="GO:0006508">
    <property type="term" value="P:proteolysis"/>
    <property type="evidence" value="ECO:0007669"/>
    <property type="project" value="InterPro"/>
</dbReference>
<dbReference type="EMBL" id="JAIWYP010000005">
    <property type="protein sequence ID" value="KAH3825229.1"/>
    <property type="molecule type" value="Genomic_DNA"/>
</dbReference>
<dbReference type="InterPro" id="IPR001254">
    <property type="entry name" value="Trypsin_dom"/>
</dbReference>
<organism evidence="3 4">
    <name type="scientific">Dreissena polymorpha</name>
    <name type="common">Zebra mussel</name>
    <name type="synonym">Mytilus polymorpha</name>
    <dbReference type="NCBI Taxonomy" id="45954"/>
    <lineage>
        <taxon>Eukaryota</taxon>
        <taxon>Metazoa</taxon>
        <taxon>Spiralia</taxon>
        <taxon>Lophotrochozoa</taxon>
        <taxon>Mollusca</taxon>
        <taxon>Bivalvia</taxon>
        <taxon>Autobranchia</taxon>
        <taxon>Heteroconchia</taxon>
        <taxon>Euheterodonta</taxon>
        <taxon>Imparidentia</taxon>
        <taxon>Neoheterodontei</taxon>
        <taxon>Myida</taxon>
        <taxon>Dreissenoidea</taxon>
        <taxon>Dreissenidae</taxon>
        <taxon>Dreissena</taxon>
    </lineage>
</organism>
<dbReference type="PROSITE" id="PS50240">
    <property type="entry name" value="TRYPSIN_DOM"/>
    <property type="match status" value="1"/>
</dbReference>
<dbReference type="FunFam" id="2.40.10.10:FF:000068">
    <property type="entry name" value="transmembrane protease serine 2"/>
    <property type="match status" value="1"/>
</dbReference>
<dbReference type="CDD" id="cd00190">
    <property type="entry name" value="Tryp_SPc"/>
    <property type="match status" value="1"/>
</dbReference>
<dbReference type="GO" id="GO:0004252">
    <property type="term" value="F:serine-type endopeptidase activity"/>
    <property type="evidence" value="ECO:0007669"/>
    <property type="project" value="InterPro"/>
</dbReference>
<dbReference type="Proteomes" id="UP000828390">
    <property type="component" value="Unassembled WGS sequence"/>
</dbReference>
<evidence type="ECO:0000256" key="1">
    <source>
        <dbReference type="ARBA" id="ARBA00023157"/>
    </source>
</evidence>
<dbReference type="PROSITE" id="PS00135">
    <property type="entry name" value="TRYPSIN_SER"/>
    <property type="match status" value="1"/>
</dbReference>
<name>A0A9D4JW81_DREPO</name>
<protein>
    <recommendedName>
        <fullName evidence="2">Peptidase S1 domain-containing protein</fullName>
    </recommendedName>
</protein>
<dbReference type="Pfam" id="PF00089">
    <property type="entry name" value="Trypsin"/>
    <property type="match status" value="1"/>
</dbReference>
<dbReference type="Gene3D" id="2.40.10.10">
    <property type="entry name" value="Trypsin-like serine proteases"/>
    <property type="match status" value="1"/>
</dbReference>
<dbReference type="InterPro" id="IPR033116">
    <property type="entry name" value="TRYPSIN_SER"/>
</dbReference>
<evidence type="ECO:0000259" key="2">
    <source>
        <dbReference type="PROSITE" id="PS50240"/>
    </source>
</evidence>
<keyword evidence="4" id="KW-1185">Reference proteome</keyword>
<keyword evidence="1" id="KW-1015">Disulfide bond</keyword>
<dbReference type="PANTHER" id="PTHR24252">
    <property type="entry name" value="ACROSIN-RELATED"/>
    <property type="match status" value="1"/>
</dbReference>